<dbReference type="Pfam" id="PF08241">
    <property type="entry name" value="Methyltransf_11"/>
    <property type="match status" value="1"/>
</dbReference>
<dbReference type="Gene3D" id="3.40.50.150">
    <property type="entry name" value="Vaccinia Virus protein VP39"/>
    <property type="match status" value="1"/>
</dbReference>
<dbReference type="Proteomes" id="UP000332933">
    <property type="component" value="Unassembled WGS sequence"/>
</dbReference>
<dbReference type="OrthoDB" id="8300214at2759"/>
<dbReference type="GO" id="GO:0008757">
    <property type="term" value="F:S-adenosylmethionine-dependent methyltransferase activity"/>
    <property type="evidence" value="ECO:0007669"/>
    <property type="project" value="InterPro"/>
</dbReference>
<evidence type="ECO:0000259" key="1">
    <source>
        <dbReference type="Pfam" id="PF08241"/>
    </source>
</evidence>
<sequence>MRDRWNNFSDNYTEMINKKLSIQCAKEMHRHMELDSASSVLEVGAGAGIGSVDILGYLNARSKAAVKKFHATDLSPAMLALAKERIKPETYPFPVVLAEANALQLDAVADASVDRYMSTLVLQLVPDADAMLRESYRVLCVGGLAGFVIWGREANSGLFGLLVDALKEQGKPVPGFSSNFNLGRDVPALGQRIRAAGFAAYSVWPYVATIETWSARAYVAFMAALYPDMLEQDKELEARLGQLATEWLAAGKPIGLETYIVLAKKQ</sequence>
<dbReference type="PANTHER" id="PTHR42912">
    <property type="entry name" value="METHYLTRANSFERASE"/>
    <property type="match status" value="1"/>
</dbReference>
<reference evidence="3 4" key="1">
    <citation type="submission" date="2019-03" db="EMBL/GenBank/DDBJ databases">
        <authorList>
            <person name="Gaulin E."/>
            <person name="Dumas B."/>
        </authorList>
    </citation>
    <scope>NUCLEOTIDE SEQUENCE [LARGE SCALE GENOMIC DNA]</scope>
    <source>
        <strain evidence="3">CBS 568.67</strain>
    </source>
</reference>
<evidence type="ECO:0000313" key="3">
    <source>
        <dbReference type="EMBL" id="VFT91501.1"/>
    </source>
</evidence>
<name>A0A485L1B6_9STRA</name>
<evidence type="ECO:0000313" key="2">
    <source>
        <dbReference type="EMBL" id="KAF0694450.1"/>
    </source>
</evidence>
<dbReference type="InterPro" id="IPR029063">
    <property type="entry name" value="SAM-dependent_MTases_sf"/>
</dbReference>
<dbReference type="InterPro" id="IPR013216">
    <property type="entry name" value="Methyltransf_11"/>
</dbReference>
<dbReference type="AlphaFoldDB" id="A0A485L1B6"/>
<keyword evidence="4" id="KW-1185">Reference proteome</keyword>
<dbReference type="SUPFAM" id="SSF53335">
    <property type="entry name" value="S-adenosyl-L-methionine-dependent methyltransferases"/>
    <property type="match status" value="1"/>
</dbReference>
<dbReference type="InterPro" id="IPR050508">
    <property type="entry name" value="Methyltransf_Superfamily"/>
</dbReference>
<accession>A0A485L1B6</accession>
<dbReference type="PANTHER" id="PTHR42912:SF80">
    <property type="entry name" value="METHYLTRANSFERASE DOMAIN-CONTAINING PROTEIN"/>
    <property type="match status" value="1"/>
</dbReference>
<protein>
    <submittedName>
        <fullName evidence="3">Aste57867_14683 protein</fullName>
    </submittedName>
</protein>
<dbReference type="CDD" id="cd02440">
    <property type="entry name" value="AdoMet_MTases"/>
    <property type="match status" value="1"/>
</dbReference>
<dbReference type="EMBL" id="CAADRA010005590">
    <property type="protein sequence ID" value="VFT91501.1"/>
    <property type="molecule type" value="Genomic_DNA"/>
</dbReference>
<reference evidence="2" key="2">
    <citation type="submission" date="2019-06" db="EMBL/GenBank/DDBJ databases">
        <title>Genomics analysis of Aphanomyces spp. identifies a new class of oomycete effector associated with host adaptation.</title>
        <authorList>
            <person name="Gaulin E."/>
        </authorList>
    </citation>
    <scope>NUCLEOTIDE SEQUENCE</scope>
    <source>
        <strain evidence="2">CBS 578.67</strain>
    </source>
</reference>
<feature type="domain" description="Methyltransferase type 11" evidence="1">
    <location>
        <begin position="42"/>
        <end position="144"/>
    </location>
</feature>
<proteinExistence type="predicted"/>
<gene>
    <name evidence="3" type="primary">Aste57867_14683</name>
    <name evidence="2" type="ORF">As57867_014628</name>
    <name evidence="3" type="ORF">ASTE57867_14683</name>
</gene>
<dbReference type="EMBL" id="VJMH01005569">
    <property type="protein sequence ID" value="KAF0694450.1"/>
    <property type="molecule type" value="Genomic_DNA"/>
</dbReference>
<organism evidence="3 4">
    <name type="scientific">Aphanomyces stellatus</name>
    <dbReference type="NCBI Taxonomy" id="120398"/>
    <lineage>
        <taxon>Eukaryota</taxon>
        <taxon>Sar</taxon>
        <taxon>Stramenopiles</taxon>
        <taxon>Oomycota</taxon>
        <taxon>Saprolegniomycetes</taxon>
        <taxon>Saprolegniales</taxon>
        <taxon>Verrucalvaceae</taxon>
        <taxon>Aphanomyces</taxon>
    </lineage>
</organism>
<evidence type="ECO:0000313" key="4">
    <source>
        <dbReference type="Proteomes" id="UP000332933"/>
    </source>
</evidence>